<proteinExistence type="predicted"/>
<dbReference type="Pfam" id="PF07690">
    <property type="entry name" value="MFS_1"/>
    <property type="match status" value="1"/>
</dbReference>
<keyword evidence="9" id="KW-1185">Reference proteome</keyword>
<dbReference type="InterPro" id="IPR036259">
    <property type="entry name" value="MFS_trans_sf"/>
</dbReference>
<dbReference type="PROSITE" id="PS00065">
    <property type="entry name" value="D_2_HYDROXYACID_DH_1"/>
    <property type="match status" value="1"/>
</dbReference>
<protein>
    <submittedName>
        <fullName evidence="8">Lactate dehydrogenase-like 2-hydroxyacid dehydrogenase/predicted MFS family arabinose efflux permease</fullName>
    </submittedName>
</protein>
<dbReference type="CDD" id="cd17321">
    <property type="entry name" value="MFS_MMR_MDR_like"/>
    <property type="match status" value="1"/>
</dbReference>
<feature type="domain" description="Major facilitator superfamily (MFS) profile" evidence="7">
    <location>
        <begin position="1"/>
        <end position="417"/>
    </location>
</feature>
<dbReference type="CDD" id="cd12156">
    <property type="entry name" value="HPPR"/>
    <property type="match status" value="1"/>
</dbReference>
<dbReference type="SUPFAM" id="SSF51735">
    <property type="entry name" value="NAD(P)-binding Rossmann-fold domains"/>
    <property type="match status" value="1"/>
</dbReference>
<feature type="transmembrane region" description="Helical" evidence="6">
    <location>
        <begin position="20"/>
        <end position="40"/>
    </location>
</feature>
<dbReference type="PROSITE" id="PS50850">
    <property type="entry name" value="MFS"/>
    <property type="match status" value="1"/>
</dbReference>
<feature type="transmembrane region" description="Helical" evidence="6">
    <location>
        <begin position="172"/>
        <end position="194"/>
    </location>
</feature>
<evidence type="ECO:0000313" key="8">
    <source>
        <dbReference type="EMBL" id="MBP2166818.1"/>
    </source>
</evidence>
<dbReference type="InterPro" id="IPR006140">
    <property type="entry name" value="D-isomer_DH_NAD-bd"/>
</dbReference>
<feature type="transmembrane region" description="Helical" evidence="6">
    <location>
        <begin position="113"/>
        <end position="134"/>
    </location>
</feature>
<dbReference type="PANTHER" id="PTHR10996:SF178">
    <property type="entry name" value="2-HYDROXYACID DEHYDROGENASE YGL185C-RELATED"/>
    <property type="match status" value="1"/>
</dbReference>
<evidence type="ECO:0000256" key="1">
    <source>
        <dbReference type="ARBA" id="ARBA00022692"/>
    </source>
</evidence>
<feature type="transmembrane region" description="Helical" evidence="6">
    <location>
        <begin position="200"/>
        <end position="216"/>
    </location>
</feature>
<keyword evidence="4" id="KW-0520">NAD</keyword>
<feature type="transmembrane region" description="Helical" evidence="6">
    <location>
        <begin position="303"/>
        <end position="321"/>
    </location>
</feature>
<dbReference type="Gene3D" id="3.40.50.720">
    <property type="entry name" value="NAD(P)-binding Rossmann-like Domain"/>
    <property type="match status" value="2"/>
</dbReference>
<gene>
    <name evidence="8" type="ORF">J2125_000010</name>
</gene>
<keyword evidence="1 6" id="KW-0812">Transmembrane</keyword>
<evidence type="ECO:0000256" key="6">
    <source>
        <dbReference type="SAM" id="Phobius"/>
    </source>
</evidence>
<dbReference type="InterPro" id="IPR006139">
    <property type="entry name" value="D-isomer_2_OHA_DH_cat_dom"/>
</dbReference>
<feature type="transmembrane region" description="Helical" evidence="6">
    <location>
        <begin position="237"/>
        <end position="261"/>
    </location>
</feature>
<evidence type="ECO:0000256" key="4">
    <source>
        <dbReference type="ARBA" id="ARBA00023027"/>
    </source>
</evidence>
<dbReference type="SUPFAM" id="SSF52283">
    <property type="entry name" value="Formate/glycerate dehydrogenase catalytic domain-like"/>
    <property type="match status" value="1"/>
</dbReference>
<dbReference type="SUPFAM" id="SSF103473">
    <property type="entry name" value="MFS general substrate transporter"/>
    <property type="match status" value="1"/>
</dbReference>
<dbReference type="Pfam" id="PF00389">
    <property type="entry name" value="2-Hacid_dh"/>
    <property type="match status" value="1"/>
</dbReference>
<feature type="transmembrane region" description="Helical" evidence="6">
    <location>
        <begin position="140"/>
        <end position="160"/>
    </location>
</feature>
<dbReference type="InterPro" id="IPR036291">
    <property type="entry name" value="NAD(P)-bd_dom_sf"/>
</dbReference>
<dbReference type="Gene3D" id="1.20.1720.10">
    <property type="entry name" value="Multidrug resistance protein D"/>
    <property type="match status" value="1"/>
</dbReference>
<dbReference type="InterPro" id="IPR029752">
    <property type="entry name" value="D-isomer_DH_CS1"/>
</dbReference>
<name>A0ABS4P2D1_9GAMM</name>
<dbReference type="EMBL" id="JAGGMQ010000001">
    <property type="protein sequence ID" value="MBP2166818.1"/>
    <property type="molecule type" value="Genomic_DNA"/>
</dbReference>
<comment type="caution">
    <text evidence="8">The sequence shown here is derived from an EMBL/GenBank/DDBJ whole genome shotgun (WGS) entry which is preliminary data.</text>
</comment>
<feature type="transmembrane region" description="Helical" evidence="6">
    <location>
        <begin position="52"/>
        <end position="69"/>
    </location>
</feature>
<keyword evidence="5 6" id="KW-0472">Membrane</keyword>
<keyword evidence="2 6" id="KW-1133">Transmembrane helix</keyword>
<feature type="transmembrane region" description="Helical" evidence="6">
    <location>
        <begin position="393"/>
        <end position="414"/>
    </location>
</feature>
<dbReference type="InterPro" id="IPR020846">
    <property type="entry name" value="MFS_dom"/>
</dbReference>
<reference evidence="9" key="1">
    <citation type="submission" date="2023-07" db="EMBL/GenBank/DDBJ databases">
        <title>Genome mining of underrepresented organisms for secondary metabolites.</title>
        <authorList>
            <person name="D'Agostino P.M."/>
        </authorList>
    </citation>
    <scope>NUCLEOTIDE SEQUENCE [LARGE SCALE GENOMIC DNA]</scope>
    <source>
        <strain evidence="9">WS4403</strain>
    </source>
</reference>
<evidence type="ECO:0000256" key="5">
    <source>
        <dbReference type="ARBA" id="ARBA00023136"/>
    </source>
</evidence>
<dbReference type="Proteomes" id="UP001195624">
    <property type="component" value="Unassembled WGS sequence"/>
</dbReference>
<feature type="transmembrane region" description="Helical" evidence="6">
    <location>
        <begin position="273"/>
        <end position="291"/>
    </location>
</feature>
<evidence type="ECO:0000256" key="2">
    <source>
        <dbReference type="ARBA" id="ARBA00022989"/>
    </source>
</evidence>
<dbReference type="Gene3D" id="1.20.1250.20">
    <property type="entry name" value="MFS general substrate transporter like domains"/>
    <property type="match status" value="1"/>
</dbReference>
<dbReference type="InterPro" id="IPR011701">
    <property type="entry name" value="MFS"/>
</dbReference>
<dbReference type="Pfam" id="PF02826">
    <property type="entry name" value="2-Hacid_dh_C"/>
    <property type="match status" value="1"/>
</dbReference>
<accession>A0ABS4P2D1</accession>
<evidence type="ECO:0000313" key="9">
    <source>
        <dbReference type="Proteomes" id="UP001195624"/>
    </source>
</evidence>
<dbReference type="PANTHER" id="PTHR10996">
    <property type="entry name" value="2-HYDROXYACID DEHYDROGENASE-RELATED"/>
    <property type="match status" value="1"/>
</dbReference>
<evidence type="ECO:0000259" key="7">
    <source>
        <dbReference type="PROSITE" id="PS50850"/>
    </source>
</evidence>
<dbReference type="InterPro" id="IPR050223">
    <property type="entry name" value="D-isomer_2-hydroxyacid_DH"/>
</dbReference>
<organism evidence="8 9">
    <name type="scientific">Winslowiella toletana</name>
    <dbReference type="NCBI Taxonomy" id="92490"/>
    <lineage>
        <taxon>Bacteria</taxon>
        <taxon>Pseudomonadati</taxon>
        <taxon>Pseudomonadota</taxon>
        <taxon>Gammaproteobacteria</taxon>
        <taxon>Enterobacterales</taxon>
        <taxon>Erwiniaceae</taxon>
        <taxon>Winslowiella</taxon>
    </lineage>
</organism>
<evidence type="ECO:0000256" key="3">
    <source>
        <dbReference type="ARBA" id="ARBA00023002"/>
    </source>
</evidence>
<sequence length="766" mass="81356">MSIVNVALPTMAQALAIAPGYSVAIVSAYQIAMVAGLLPLAGLGEILGYRRVYLPGLLIFALASLMVSASNGVIEVVTWRFIQGLGAAGVLSVNTAILRFVYPRRHFGRGLGLNAFMAGTSMALGPPVAALILSVSSWHWLFLVNVPLCLLACAIGYFAIPHTSRANHKLSRTSITLHIVTFALLTSGLNFTAINIRPEQALIMIFIGTGMALIYIRREKYRHVPLIPIDLFKIPDFRASVFASMLAFCAQIIVLTILPFWLSHETGRSAAEIGWLLAAWPASSMLAALASGALSESVPAKKLCVYGLTLFGVGVFMLVFLSAASSAVLIILSQILCGLGFGLFQTPNNRLLLSAAPQGRAGSASGSLGTARMVGQSLGSAVAAMLLMADFSLALPLSGITASVFAVVAGFYSLRKRSRRPQMAGSGSIIMELTPMNQSNKPEIVMLYEAPEYLALLRQHATVHDASTGLESLSEEVLQRVKYVVTTGFTGFSGAQMRLMPALRLICCAGTGFENVDHEVARGRGIYVSHGAGDNAAAVADQAMGLLLDIVRGISLQDRKARDGLWRTDFSPYPMVAGKKIGIFGMGQIGEAIARRATGFDLKIMYHSRTPKPQLPWQYIDSLEELARQVDFLICCAPGGKETFHAVNARVLDALGSQGYLVNVGRGSIVDTQALITALNNGAVGGAGLDVFETEPAIPQALRLSDKTVLTVHTAGVSIETQRTGVTLVMRNIAGFERDGVPLSPIPPMAGALFNGSTTASAFSSI</sequence>
<keyword evidence="3" id="KW-0560">Oxidoreductase</keyword>
<feature type="transmembrane region" description="Helical" evidence="6">
    <location>
        <begin position="81"/>
        <end position="101"/>
    </location>
</feature>